<protein>
    <submittedName>
        <fullName evidence="1">Uncharacterized protein</fullName>
    </submittedName>
</protein>
<proteinExistence type="predicted"/>
<organism evidence="1 2">
    <name type="scientific">Verticillium dahliae</name>
    <name type="common">Verticillium wilt</name>
    <dbReference type="NCBI Taxonomy" id="27337"/>
    <lineage>
        <taxon>Eukaryota</taxon>
        <taxon>Fungi</taxon>
        <taxon>Dikarya</taxon>
        <taxon>Ascomycota</taxon>
        <taxon>Pezizomycotina</taxon>
        <taxon>Sordariomycetes</taxon>
        <taxon>Hypocreomycetidae</taxon>
        <taxon>Glomerellales</taxon>
        <taxon>Plectosphaerellaceae</taxon>
        <taxon>Verticillium</taxon>
    </lineage>
</organism>
<evidence type="ECO:0000313" key="1">
    <source>
        <dbReference type="EMBL" id="PNH27100.1"/>
    </source>
</evidence>
<name>A0AA44WAE0_VERDA</name>
<accession>A0AA44WAE0</accession>
<gene>
    <name evidence="1" type="ORF">BJF96_g9617</name>
</gene>
<evidence type="ECO:0000313" key="2">
    <source>
        <dbReference type="Proteomes" id="UP000236305"/>
    </source>
</evidence>
<dbReference type="Proteomes" id="UP000236305">
    <property type="component" value="Unassembled WGS sequence"/>
</dbReference>
<reference evidence="1 2" key="1">
    <citation type="submission" date="2017-12" db="EMBL/GenBank/DDBJ databases">
        <title>Comparative genomics yields insights into virulence evolution of Verticillium dahliae.</title>
        <authorList>
            <person name="Fan R."/>
            <person name="Armitage A.D."/>
            <person name="Cascant-Lopez E."/>
            <person name="Sobczyk M."/>
            <person name="Cockerton H.M."/>
            <person name="Harrison R.J."/>
        </authorList>
    </citation>
    <scope>NUCLEOTIDE SEQUENCE [LARGE SCALE GENOMIC DNA]</scope>
    <source>
        <strain evidence="1 2">12008</strain>
    </source>
</reference>
<comment type="caution">
    <text evidence="1">The sequence shown here is derived from an EMBL/GenBank/DDBJ whole genome shotgun (WGS) entry which is preliminary data.</text>
</comment>
<dbReference type="EMBL" id="MPSH01000051">
    <property type="protein sequence ID" value="PNH27100.1"/>
    <property type="molecule type" value="Genomic_DNA"/>
</dbReference>
<dbReference type="AlphaFoldDB" id="A0AA44WAE0"/>
<sequence>MEDPTEAAEEGLSLSLNLSGVQREVKSMAVASPETRLVRLTESWGVSDEANLYKELEMEKKRWMLSSLDNLDKPIDIDPAKHVPWKITAAKAKKVLALYESQG</sequence>